<dbReference type="PROSITE" id="PS01242">
    <property type="entry name" value="ZF_FPG_1"/>
    <property type="match status" value="1"/>
</dbReference>
<dbReference type="SMART" id="SM00898">
    <property type="entry name" value="Fapy_DNA_glyco"/>
    <property type="match status" value="1"/>
</dbReference>
<dbReference type="GO" id="GO:0008270">
    <property type="term" value="F:zinc ion binding"/>
    <property type="evidence" value="ECO:0007669"/>
    <property type="project" value="UniProtKB-KW"/>
</dbReference>
<protein>
    <recommendedName>
        <fullName evidence="3">DNA-(apurinic or apyrimidinic site) lyase</fullName>
        <ecNumber evidence="3">4.2.99.18</ecNumber>
    </recommendedName>
</protein>
<evidence type="ECO:0000256" key="12">
    <source>
        <dbReference type="ARBA" id="ARBA00023268"/>
    </source>
</evidence>
<keyword evidence="18" id="KW-1185">Reference proteome</keyword>
<dbReference type="SUPFAM" id="SSF57716">
    <property type="entry name" value="Glucocorticoid receptor-like (DNA-binding domain)"/>
    <property type="match status" value="1"/>
</dbReference>
<evidence type="ECO:0000256" key="6">
    <source>
        <dbReference type="ARBA" id="ARBA00022771"/>
    </source>
</evidence>
<dbReference type="GO" id="GO:0006284">
    <property type="term" value="P:base-excision repair"/>
    <property type="evidence" value="ECO:0007669"/>
    <property type="project" value="InterPro"/>
</dbReference>
<evidence type="ECO:0000256" key="11">
    <source>
        <dbReference type="ARBA" id="ARBA00023239"/>
    </source>
</evidence>
<keyword evidence="4" id="KW-0479">Metal-binding</keyword>
<keyword evidence="8" id="KW-0862">Zinc</keyword>
<evidence type="ECO:0000256" key="2">
    <source>
        <dbReference type="ARBA" id="ARBA00009409"/>
    </source>
</evidence>
<dbReference type="PaxDb" id="1198114-AciX9_0954"/>
<dbReference type="FunFam" id="1.10.8.50:FF:000003">
    <property type="entry name" value="Formamidopyrimidine-DNA glycosylase"/>
    <property type="match status" value="1"/>
</dbReference>
<dbReference type="InterPro" id="IPR012319">
    <property type="entry name" value="FPG_cat"/>
</dbReference>
<dbReference type="Proteomes" id="UP000000343">
    <property type="component" value="Chromosome"/>
</dbReference>
<accession>E8X289</accession>
<evidence type="ECO:0000256" key="5">
    <source>
        <dbReference type="ARBA" id="ARBA00022763"/>
    </source>
</evidence>
<dbReference type="Gene3D" id="3.20.190.10">
    <property type="entry name" value="MutM-like, N-terminal"/>
    <property type="match status" value="1"/>
</dbReference>
<evidence type="ECO:0000313" key="18">
    <source>
        <dbReference type="Proteomes" id="UP000000343"/>
    </source>
</evidence>
<name>E8X289_GRATM</name>
<dbReference type="EMBL" id="CP002480">
    <property type="protein sequence ID" value="ADW68021.1"/>
    <property type="molecule type" value="Genomic_DNA"/>
</dbReference>
<dbReference type="GO" id="GO:0003684">
    <property type="term" value="F:damaged DNA binding"/>
    <property type="evidence" value="ECO:0007669"/>
    <property type="project" value="InterPro"/>
</dbReference>
<evidence type="ECO:0000256" key="13">
    <source>
        <dbReference type="ARBA" id="ARBA00023295"/>
    </source>
</evidence>
<evidence type="ECO:0000256" key="15">
    <source>
        <dbReference type="PROSITE-ProRule" id="PRU00391"/>
    </source>
</evidence>
<gene>
    <name evidence="17" type="ordered locus">AciX9_0954</name>
</gene>
<dbReference type="STRING" id="1198114.AciX9_0954"/>
<dbReference type="eggNOG" id="COG0266">
    <property type="taxonomic scope" value="Bacteria"/>
</dbReference>
<dbReference type="OrthoDB" id="9800855at2"/>
<evidence type="ECO:0000256" key="8">
    <source>
        <dbReference type="ARBA" id="ARBA00022833"/>
    </source>
</evidence>
<dbReference type="SMART" id="SM01232">
    <property type="entry name" value="H2TH"/>
    <property type="match status" value="1"/>
</dbReference>
<dbReference type="SUPFAM" id="SSF81624">
    <property type="entry name" value="N-terminal domain of MutM-like DNA repair proteins"/>
    <property type="match status" value="1"/>
</dbReference>
<comment type="cofactor">
    <cofactor evidence="1">
        <name>Zn(2+)</name>
        <dbReference type="ChEBI" id="CHEBI:29105"/>
    </cofactor>
</comment>
<dbReference type="InterPro" id="IPR010663">
    <property type="entry name" value="Znf_FPG/IleRS"/>
</dbReference>
<sequence>MPEGNELHRWANLHNEVFAGKKVRVDSPQGRFTDAPLLDGRTLVKVTAVGKHLGYDFGKIEGEQRILHVHMGLYGDFSEGHPPMPEPRGALRLRIWTKTDWLELRGPTDCSLWNAEKWQTLLDRLGPDPLNHDKPGPMLERIATRKTDIGQLLMDQSILAGVGNIYRAELLFRARLSPFKPGNEVPQKTLEAIYKDAVKLMPDAMVDRRIVTTKAKDRPHKTGEALNEEAHYVYRRTGRPCFICGTAIKTKIVASRNLFWCPTCQAE</sequence>
<keyword evidence="5" id="KW-0227">DNA damage</keyword>
<keyword evidence="10" id="KW-0234">DNA repair</keyword>
<reference evidence="18" key="1">
    <citation type="submission" date="2011-01" db="EMBL/GenBank/DDBJ databases">
        <title>Complete sequence of chromosome of Acidobacterium sp. MP5ACTX9.</title>
        <authorList>
            <consortium name="US DOE Joint Genome Institute"/>
            <person name="Lucas S."/>
            <person name="Copeland A."/>
            <person name="Lapidus A."/>
            <person name="Cheng J.-F."/>
            <person name="Goodwin L."/>
            <person name="Pitluck S."/>
            <person name="Teshima H."/>
            <person name="Detter J.C."/>
            <person name="Han C."/>
            <person name="Tapia R."/>
            <person name="Land M."/>
            <person name="Hauser L."/>
            <person name="Kyrpides N."/>
            <person name="Ivanova N."/>
            <person name="Ovchinnikova G."/>
            <person name="Pagani I."/>
            <person name="Rawat S.R."/>
            <person name="Mannisto M."/>
            <person name="Haggblom M.M."/>
            <person name="Woyke T."/>
        </authorList>
    </citation>
    <scope>NUCLEOTIDE SEQUENCE [LARGE SCALE GENOMIC DNA]</scope>
    <source>
        <strain evidence="18">MP5ACTX9</strain>
    </source>
</reference>
<dbReference type="InterPro" id="IPR015887">
    <property type="entry name" value="DNA_glyclase_Znf_dom_DNA_BS"/>
</dbReference>
<keyword evidence="13" id="KW-0326">Glycosidase</keyword>
<keyword evidence="11 17" id="KW-0456">Lyase</keyword>
<dbReference type="InterPro" id="IPR000214">
    <property type="entry name" value="Znf_DNA_glyclase/AP_lyase"/>
</dbReference>
<keyword evidence="6 15" id="KW-0863">Zinc-finger</keyword>
<dbReference type="HOGENOM" id="CLU_038423_2_1_0"/>
<dbReference type="Pfam" id="PF06831">
    <property type="entry name" value="H2TH"/>
    <property type="match status" value="1"/>
</dbReference>
<evidence type="ECO:0000256" key="14">
    <source>
        <dbReference type="ARBA" id="ARBA00044632"/>
    </source>
</evidence>
<dbReference type="RefSeq" id="WP_013579345.1">
    <property type="nucleotide sequence ID" value="NC_015064.1"/>
</dbReference>
<dbReference type="InterPro" id="IPR010979">
    <property type="entry name" value="Ribosomal_uS13-like_H2TH"/>
</dbReference>
<evidence type="ECO:0000256" key="10">
    <source>
        <dbReference type="ARBA" id="ARBA00023204"/>
    </source>
</evidence>
<evidence type="ECO:0000256" key="4">
    <source>
        <dbReference type="ARBA" id="ARBA00022723"/>
    </source>
</evidence>
<evidence type="ECO:0000256" key="9">
    <source>
        <dbReference type="ARBA" id="ARBA00023125"/>
    </source>
</evidence>
<dbReference type="AlphaFoldDB" id="E8X289"/>
<keyword evidence="9 17" id="KW-0238">DNA-binding</keyword>
<dbReference type="Pfam" id="PF01149">
    <property type="entry name" value="Fapy_DNA_glyco"/>
    <property type="match status" value="1"/>
</dbReference>
<comment type="similarity">
    <text evidence="2">Belongs to the FPG family.</text>
</comment>
<dbReference type="GO" id="GO:0140078">
    <property type="term" value="F:class I DNA-(apurinic or apyrimidinic site) endonuclease activity"/>
    <property type="evidence" value="ECO:0007669"/>
    <property type="project" value="UniProtKB-EC"/>
</dbReference>
<keyword evidence="12" id="KW-0511">Multifunctional enzyme</keyword>
<proteinExistence type="inferred from homology"/>
<evidence type="ECO:0000256" key="1">
    <source>
        <dbReference type="ARBA" id="ARBA00001947"/>
    </source>
</evidence>
<evidence type="ECO:0000256" key="7">
    <source>
        <dbReference type="ARBA" id="ARBA00022801"/>
    </source>
</evidence>
<dbReference type="CDD" id="cd08970">
    <property type="entry name" value="AcNei1_N"/>
    <property type="match status" value="1"/>
</dbReference>
<dbReference type="InterPro" id="IPR035937">
    <property type="entry name" value="FPG_N"/>
</dbReference>
<dbReference type="InterPro" id="IPR015886">
    <property type="entry name" value="H2TH_FPG"/>
</dbReference>
<feature type="domain" description="FPG-type" evidence="16">
    <location>
        <begin position="232"/>
        <end position="266"/>
    </location>
</feature>
<dbReference type="PANTHER" id="PTHR42697:SF3">
    <property type="entry name" value="ENDONUCLEASE 8 1"/>
    <property type="match status" value="1"/>
</dbReference>
<dbReference type="Gene3D" id="1.10.8.50">
    <property type="match status" value="1"/>
</dbReference>
<evidence type="ECO:0000313" key="17">
    <source>
        <dbReference type="EMBL" id="ADW68021.1"/>
    </source>
</evidence>
<evidence type="ECO:0000259" key="16">
    <source>
        <dbReference type="PROSITE" id="PS51066"/>
    </source>
</evidence>
<dbReference type="PANTHER" id="PTHR42697">
    <property type="entry name" value="ENDONUCLEASE 8"/>
    <property type="match status" value="1"/>
</dbReference>
<comment type="catalytic activity">
    <reaction evidence="14">
        <text>2'-deoxyribonucleotide-(2'-deoxyribose 5'-phosphate)-2'-deoxyribonucleotide-DNA = a 3'-end 2'-deoxyribonucleotide-(2,3-dehydro-2,3-deoxyribose 5'-phosphate)-DNA + a 5'-end 5'-phospho-2'-deoxyribonucleoside-DNA + H(+)</text>
        <dbReference type="Rhea" id="RHEA:66592"/>
        <dbReference type="Rhea" id="RHEA-COMP:13180"/>
        <dbReference type="Rhea" id="RHEA-COMP:16897"/>
        <dbReference type="Rhea" id="RHEA-COMP:17067"/>
        <dbReference type="ChEBI" id="CHEBI:15378"/>
        <dbReference type="ChEBI" id="CHEBI:136412"/>
        <dbReference type="ChEBI" id="CHEBI:157695"/>
        <dbReference type="ChEBI" id="CHEBI:167181"/>
        <dbReference type="EC" id="4.2.99.18"/>
    </reaction>
</comment>
<dbReference type="SUPFAM" id="SSF46946">
    <property type="entry name" value="S13-like H2TH domain"/>
    <property type="match status" value="1"/>
</dbReference>
<organism evidence="18">
    <name type="scientific">Granulicella tundricola (strain ATCC BAA-1859 / DSM 23138 / MP5ACTX9)</name>
    <dbReference type="NCBI Taxonomy" id="1198114"/>
    <lineage>
        <taxon>Bacteria</taxon>
        <taxon>Pseudomonadati</taxon>
        <taxon>Acidobacteriota</taxon>
        <taxon>Terriglobia</taxon>
        <taxon>Terriglobales</taxon>
        <taxon>Acidobacteriaceae</taxon>
        <taxon>Granulicella</taxon>
    </lineage>
</organism>
<dbReference type="GO" id="GO:0000703">
    <property type="term" value="F:oxidized pyrimidine nucleobase lesion DNA N-glycosylase activity"/>
    <property type="evidence" value="ECO:0007669"/>
    <property type="project" value="TreeGrafter"/>
</dbReference>
<keyword evidence="7" id="KW-0378">Hydrolase</keyword>
<dbReference type="PROSITE" id="PS51066">
    <property type="entry name" value="ZF_FPG_2"/>
    <property type="match status" value="1"/>
</dbReference>
<evidence type="ECO:0000256" key="3">
    <source>
        <dbReference type="ARBA" id="ARBA00012720"/>
    </source>
</evidence>
<dbReference type="EC" id="4.2.99.18" evidence="3"/>
<dbReference type="Pfam" id="PF06827">
    <property type="entry name" value="zf-FPG_IleRS"/>
    <property type="match status" value="1"/>
</dbReference>
<dbReference type="KEGG" id="acm:AciX9_0954"/>